<sequence length="126" mass="14023">MNLSGTANPELSRTVARELTCLTCSLLDKKPLNTTVAIQYFAPEHWFINERSLAELAKNSFRLTVSIAEGTNTRFQIADYHKAAFELLSKLLGNAHPHSNVHVVECSATGYGYGGVTQEYRRQHPS</sequence>
<dbReference type="Gene3D" id="3.30.429.10">
    <property type="entry name" value="Macrophage Migration Inhibitory Factor"/>
    <property type="match status" value="1"/>
</dbReference>
<dbReference type="RefSeq" id="WP_090687427.1">
    <property type="nucleotide sequence ID" value="NZ_CADERL010000007.1"/>
</dbReference>
<dbReference type="SUPFAM" id="SSF55331">
    <property type="entry name" value="Tautomerase/MIF"/>
    <property type="match status" value="1"/>
</dbReference>
<evidence type="ECO:0000313" key="2">
    <source>
        <dbReference type="Proteomes" id="UP000199706"/>
    </source>
</evidence>
<name>A0A1G8EHS3_9BURK</name>
<reference evidence="1 2" key="1">
    <citation type="submission" date="2016-10" db="EMBL/GenBank/DDBJ databases">
        <authorList>
            <person name="de Groot N.N."/>
        </authorList>
    </citation>
    <scope>NUCLEOTIDE SEQUENCE [LARGE SCALE GENOMIC DNA]</scope>
    <source>
        <strain evidence="1 2">LMG 2247</strain>
    </source>
</reference>
<evidence type="ECO:0000313" key="1">
    <source>
        <dbReference type="EMBL" id="SDH69426.1"/>
    </source>
</evidence>
<dbReference type="EMBL" id="FNCJ01000012">
    <property type="protein sequence ID" value="SDH69426.1"/>
    <property type="molecule type" value="Genomic_DNA"/>
</dbReference>
<proteinExistence type="predicted"/>
<dbReference type="OrthoDB" id="8561934at2"/>
<protein>
    <submittedName>
        <fullName evidence="1">4-oxalocrotonate tautomerase</fullName>
    </submittedName>
</protein>
<dbReference type="AlphaFoldDB" id="A0A1G8EHS3"/>
<accession>A0A1G8EHS3</accession>
<organism evidence="1 2">
    <name type="scientific">Paraburkholderia phenazinium</name>
    <dbReference type="NCBI Taxonomy" id="60549"/>
    <lineage>
        <taxon>Bacteria</taxon>
        <taxon>Pseudomonadati</taxon>
        <taxon>Pseudomonadota</taxon>
        <taxon>Betaproteobacteria</taxon>
        <taxon>Burkholderiales</taxon>
        <taxon>Burkholderiaceae</taxon>
        <taxon>Paraburkholderia</taxon>
    </lineage>
</organism>
<dbReference type="Proteomes" id="UP000199706">
    <property type="component" value="Unassembled WGS sequence"/>
</dbReference>
<dbReference type="InterPro" id="IPR014347">
    <property type="entry name" value="Tautomerase/MIF_sf"/>
</dbReference>
<gene>
    <name evidence="1" type="ORF">SAMN05216466_11288</name>
</gene>